<dbReference type="RefSeq" id="WP_061082073.1">
    <property type="nucleotide sequence ID" value="NZ_JAAXPG010000003.1"/>
</dbReference>
<dbReference type="Gene3D" id="3.40.630.30">
    <property type="match status" value="1"/>
</dbReference>
<dbReference type="EMBL" id="JAAXPG010000003">
    <property type="protein sequence ID" value="NKY96977.1"/>
    <property type="molecule type" value="Genomic_DNA"/>
</dbReference>
<reference evidence="2 3" key="1">
    <citation type="submission" date="2020-04" db="EMBL/GenBank/DDBJ databases">
        <title>MicrobeNet Type strains.</title>
        <authorList>
            <person name="Nicholson A.C."/>
        </authorList>
    </citation>
    <scope>NUCLEOTIDE SEQUENCE [LARGE SCALE GENOMIC DNA]</scope>
    <source>
        <strain evidence="2 3">ATCC 23612</strain>
    </source>
</reference>
<evidence type="ECO:0000259" key="1">
    <source>
        <dbReference type="PROSITE" id="PS51186"/>
    </source>
</evidence>
<proteinExistence type="predicted"/>
<comment type="caution">
    <text evidence="2">The sequence shown here is derived from an EMBL/GenBank/DDBJ whole genome shotgun (WGS) entry which is preliminary data.</text>
</comment>
<organism evidence="2 3">
    <name type="scientific">Nocardiopsis alborubida</name>
    <dbReference type="NCBI Taxonomy" id="146802"/>
    <lineage>
        <taxon>Bacteria</taxon>
        <taxon>Bacillati</taxon>
        <taxon>Actinomycetota</taxon>
        <taxon>Actinomycetes</taxon>
        <taxon>Streptosporangiales</taxon>
        <taxon>Nocardiopsidaceae</taxon>
        <taxon>Nocardiopsis</taxon>
    </lineage>
</organism>
<name>A0A7X6MA29_9ACTN</name>
<sequence>MTVHDLTIRTITGPEELDLFNRIPYPQNFEFAEDLAQGRRRPSWMWVALDGDRLLARLSWWCRSSDTSPLLLDVLDVDDTAGDVDRTGILEHLLRTASAATLPEGGTPPEYLRFVPADWREDADKRRAVQERVAAVERTGGSLLVERLRFEWTPDLPTPEPGDRLRFRPVRDEEEILGLMVRALEGTLDAHDRADLAHTTAEQVAADSWNEEFARYTTPRSWWRIATLPDGEPVGFVLPARNDYHPIIGYIAVLPEHRGNGYIDDILAEGTRVLAQEGVDRIRAATDLGNVPMARAFERAGYPTLSGVVNMTW</sequence>
<dbReference type="Pfam" id="PF00583">
    <property type="entry name" value="Acetyltransf_1"/>
    <property type="match status" value="1"/>
</dbReference>
<keyword evidence="2" id="KW-0808">Transferase</keyword>
<dbReference type="InterPro" id="IPR016181">
    <property type="entry name" value="Acyl_CoA_acyltransferase"/>
</dbReference>
<dbReference type="SUPFAM" id="SSF55729">
    <property type="entry name" value="Acyl-CoA N-acyltransferases (Nat)"/>
    <property type="match status" value="1"/>
</dbReference>
<accession>A0A7X6MA29</accession>
<feature type="domain" description="N-acetyltransferase" evidence="1">
    <location>
        <begin position="179"/>
        <end position="313"/>
    </location>
</feature>
<keyword evidence="3" id="KW-1185">Reference proteome</keyword>
<dbReference type="InterPro" id="IPR000182">
    <property type="entry name" value="GNAT_dom"/>
</dbReference>
<dbReference type="CDD" id="cd04301">
    <property type="entry name" value="NAT_SF"/>
    <property type="match status" value="1"/>
</dbReference>
<gene>
    <name evidence="2" type="ORF">HGB44_04680</name>
</gene>
<dbReference type="AlphaFoldDB" id="A0A7X6MA29"/>
<evidence type="ECO:0000313" key="2">
    <source>
        <dbReference type="EMBL" id="NKY96977.1"/>
    </source>
</evidence>
<dbReference type="Proteomes" id="UP000553209">
    <property type="component" value="Unassembled WGS sequence"/>
</dbReference>
<dbReference type="PROSITE" id="PS51186">
    <property type="entry name" value="GNAT"/>
    <property type="match status" value="1"/>
</dbReference>
<dbReference type="GO" id="GO:0016747">
    <property type="term" value="F:acyltransferase activity, transferring groups other than amino-acyl groups"/>
    <property type="evidence" value="ECO:0007669"/>
    <property type="project" value="InterPro"/>
</dbReference>
<evidence type="ECO:0000313" key="3">
    <source>
        <dbReference type="Proteomes" id="UP000553209"/>
    </source>
</evidence>
<protein>
    <submittedName>
        <fullName evidence="2">GNAT family N-acetyltransferase</fullName>
    </submittedName>
</protein>